<dbReference type="SUPFAM" id="SSF46626">
    <property type="entry name" value="Cytochrome c"/>
    <property type="match status" value="1"/>
</dbReference>
<feature type="transmembrane region" description="Helical" evidence="5">
    <location>
        <begin position="140"/>
        <end position="159"/>
    </location>
</feature>
<reference evidence="8" key="1">
    <citation type="submission" date="2023-07" db="EMBL/GenBank/DDBJ databases">
        <title>Genomic Encyclopedia of Type Strains, Phase IV (KMG-IV): sequencing the most valuable type-strain genomes for metagenomic binning, comparative biology and taxonomic classification.</title>
        <authorList>
            <person name="Goeker M."/>
        </authorList>
    </citation>
    <scope>NUCLEOTIDE SEQUENCE</scope>
    <source>
        <strain evidence="8">DSM 26174</strain>
    </source>
</reference>
<evidence type="ECO:0000256" key="6">
    <source>
        <dbReference type="SAM" id="SignalP"/>
    </source>
</evidence>
<dbReference type="PANTHER" id="PTHR33751">
    <property type="entry name" value="CBB3-TYPE CYTOCHROME C OXIDASE SUBUNIT FIXP"/>
    <property type="match status" value="1"/>
</dbReference>
<organism evidence="8 9">
    <name type="scientific">Aureibacter tunicatorum</name>
    <dbReference type="NCBI Taxonomy" id="866807"/>
    <lineage>
        <taxon>Bacteria</taxon>
        <taxon>Pseudomonadati</taxon>
        <taxon>Bacteroidota</taxon>
        <taxon>Cytophagia</taxon>
        <taxon>Cytophagales</taxon>
        <taxon>Persicobacteraceae</taxon>
        <taxon>Aureibacter</taxon>
    </lineage>
</organism>
<accession>A0AAE4BNX7</accession>
<dbReference type="EMBL" id="JAVDQD010000001">
    <property type="protein sequence ID" value="MDR6237324.1"/>
    <property type="molecule type" value="Genomic_DNA"/>
</dbReference>
<evidence type="ECO:0000256" key="3">
    <source>
        <dbReference type="ARBA" id="ARBA00023004"/>
    </source>
</evidence>
<dbReference type="InterPro" id="IPR032858">
    <property type="entry name" value="CcoP_N"/>
</dbReference>
<proteinExistence type="predicted"/>
<keyword evidence="5" id="KW-1133">Transmembrane helix</keyword>
<evidence type="ECO:0000313" key="8">
    <source>
        <dbReference type="EMBL" id="MDR6237324.1"/>
    </source>
</evidence>
<evidence type="ECO:0000259" key="7">
    <source>
        <dbReference type="PROSITE" id="PS51007"/>
    </source>
</evidence>
<dbReference type="AlphaFoldDB" id="A0AAE4BNX7"/>
<dbReference type="InterPro" id="IPR036909">
    <property type="entry name" value="Cyt_c-like_dom_sf"/>
</dbReference>
<dbReference type="RefSeq" id="WP_309936781.1">
    <property type="nucleotide sequence ID" value="NZ_AP025305.1"/>
</dbReference>
<sequence length="295" mass="32966">MRIYKCNNMLLTRISKQKKYLLTALLPLLSLTANASSEASIQDSETFIQVLLGITTVISFLVLIAVVIVYKVVHLLLIKEEEKVALAEGREAPVRLSFWDRFNQSMTDAVPIENEAEILLDHDYDGIKELDNHLPPWWKYLFYATIVFAAVYLALYQVFDVMPNQEQEYQAELKIAEQQKLLAAMSIDENSVEFSDDPEVLASGAAIYAANCAACHRDDGGGGVGPNLTDDYWIHGGTIGDIFKTIKYGVPQKGMISWQKKLTPSKISDVSSYIKSIRGTNPENAKEPQGVEVKE</sequence>
<dbReference type="Pfam" id="PF13442">
    <property type="entry name" value="Cytochrome_CBB3"/>
    <property type="match status" value="1"/>
</dbReference>
<feature type="transmembrane region" description="Helical" evidence="5">
    <location>
        <begin position="47"/>
        <end position="70"/>
    </location>
</feature>
<dbReference type="GO" id="GO:0020037">
    <property type="term" value="F:heme binding"/>
    <property type="evidence" value="ECO:0007669"/>
    <property type="project" value="InterPro"/>
</dbReference>
<evidence type="ECO:0000256" key="2">
    <source>
        <dbReference type="ARBA" id="ARBA00022723"/>
    </source>
</evidence>
<dbReference type="Gene3D" id="6.10.280.130">
    <property type="match status" value="1"/>
</dbReference>
<dbReference type="PROSITE" id="PS51007">
    <property type="entry name" value="CYTC"/>
    <property type="match status" value="1"/>
</dbReference>
<feature type="signal peptide" evidence="6">
    <location>
        <begin position="1"/>
        <end position="35"/>
    </location>
</feature>
<dbReference type="GO" id="GO:0009055">
    <property type="term" value="F:electron transfer activity"/>
    <property type="evidence" value="ECO:0007669"/>
    <property type="project" value="InterPro"/>
</dbReference>
<dbReference type="Proteomes" id="UP001185092">
    <property type="component" value="Unassembled WGS sequence"/>
</dbReference>
<protein>
    <submittedName>
        <fullName evidence="8">Cytochrome c oxidase cbb3-type subunit 3</fullName>
    </submittedName>
</protein>
<evidence type="ECO:0000256" key="5">
    <source>
        <dbReference type="SAM" id="Phobius"/>
    </source>
</evidence>
<dbReference type="Gene3D" id="1.10.760.10">
    <property type="entry name" value="Cytochrome c-like domain"/>
    <property type="match status" value="1"/>
</dbReference>
<keyword evidence="5" id="KW-0472">Membrane</keyword>
<evidence type="ECO:0000256" key="1">
    <source>
        <dbReference type="ARBA" id="ARBA00022617"/>
    </source>
</evidence>
<dbReference type="PANTHER" id="PTHR33751:SF1">
    <property type="entry name" value="CBB3-TYPE CYTOCHROME C OXIDASE SUBUNIT FIXP"/>
    <property type="match status" value="1"/>
</dbReference>
<keyword evidence="1 4" id="KW-0349">Heme</keyword>
<feature type="chain" id="PRO_5042138979" evidence="6">
    <location>
        <begin position="36"/>
        <end position="295"/>
    </location>
</feature>
<keyword evidence="6" id="KW-0732">Signal</keyword>
<gene>
    <name evidence="8" type="ORF">HNQ88_000300</name>
</gene>
<evidence type="ECO:0000313" key="9">
    <source>
        <dbReference type="Proteomes" id="UP001185092"/>
    </source>
</evidence>
<keyword evidence="2 4" id="KW-0479">Metal-binding</keyword>
<dbReference type="GO" id="GO:0046872">
    <property type="term" value="F:metal ion binding"/>
    <property type="evidence" value="ECO:0007669"/>
    <property type="project" value="UniProtKB-KW"/>
</dbReference>
<dbReference type="InterPro" id="IPR038414">
    <property type="entry name" value="CcoP_N_sf"/>
</dbReference>
<feature type="domain" description="Cytochrome c" evidence="7">
    <location>
        <begin position="199"/>
        <end position="278"/>
    </location>
</feature>
<name>A0AAE4BNX7_9BACT</name>
<dbReference type="InterPro" id="IPR009056">
    <property type="entry name" value="Cyt_c-like_dom"/>
</dbReference>
<comment type="caution">
    <text evidence="8">The sequence shown here is derived from an EMBL/GenBank/DDBJ whole genome shotgun (WGS) entry which is preliminary data.</text>
</comment>
<keyword evidence="5" id="KW-0812">Transmembrane</keyword>
<keyword evidence="3 4" id="KW-0408">Iron</keyword>
<evidence type="ECO:0000256" key="4">
    <source>
        <dbReference type="PROSITE-ProRule" id="PRU00433"/>
    </source>
</evidence>
<dbReference type="InterPro" id="IPR050597">
    <property type="entry name" value="Cytochrome_c_Oxidase_Subunit"/>
</dbReference>
<dbReference type="Pfam" id="PF14715">
    <property type="entry name" value="FixP_N"/>
    <property type="match status" value="1"/>
</dbReference>
<keyword evidence="9" id="KW-1185">Reference proteome</keyword>